<feature type="domain" description="ABC transporter" evidence="8">
    <location>
        <begin position="2"/>
        <end position="250"/>
    </location>
</feature>
<keyword evidence="6" id="KW-1278">Translocase</keyword>
<evidence type="ECO:0000256" key="7">
    <source>
        <dbReference type="ARBA" id="ARBA00023136"/>
    </source>
</evidence>
<dbReference type="Pfam" id="PF00005">
    <property type="entry name" value="ABC_tran"/>
    <property type="match status" value="1"/>
</dbReference>
<keyword evidence="3" id="KW-0547">Nucleotide-binding</keyword>
<evidence type="ECO:0000313" key="10">
    <source>
        <dbReference type="Proteomes" id="UP001597541"/>
    </source>
</evidence>
<sequence length="257" mass="27685">MLEIKGLRKHYRGGGGAGTPALDGISLRIAEGEFTAVLGPSGAGKSTLIRCINRLVEPDAGEVIWNGKPVTGSPPEELRNIRAEIGMVFQQMQLLSRLSVMTNVIAGQFARMPRWRSLLGVFPAEAARQARSALAEVGLSGLEGRRVDALSGGQQQRAAIARVIMQQPKLLLGDEPISSLDAVNAERVLALIARLHREKGMTVVLNLHNVAMAKRYASRIIGLTAGRITFDGPPEQLGEHELKRIYPPDPVGADHSL</sequence>
<keyword evidence="10" id="KW-1185">Reference proteome</keyword>
<dbReference type="InterPro" id="IPR003439">
    <property type="entry name" value="ABC_transporter-like_ATP-bd"/>
</dbReference>
<dbReference type="SUPFAM" id="SSF52540">
    <property type="entry name" value="P-loop containing nucleoside triphosphate hydrolases"/>
    <property type="match status" value="1"/>
</dbReference>
<evidence type="ECO:0000256" key="6">
    <source>
        <dbReference type="ARBA" id="ARBA00022967"/>
    </source>
</evidence>
<dbReference type="GO" id="GO:0005524">
    <property type="term" value="F:ATP binding"/>
    <property type="evidence" value="ECO:0007669"/>
    <property type="project" value="UniProtKB-KW"/>
</dbReference>
<evidence type="ECO:0000256" key="2">
    <source>
        <dbReference type="ARBA" id="ARBA00022475"/>
    </source>
</evidence>
<comment type="caution">
    <text evidence="9">The sequence shown here is derived from an EMBL/GenBank/DDBJ whole genome shotgun (WGS) entry which is preliminary data.</text>
</comment>
<dbReference type="InterPro" id="IPR017871">
    <property type="entry name" value="ABC_transporter-like_CS"/>
</dbReference>
<name>A0ABW5P7U1_9BACL</name>
<keyword evidence="5" id="KW-0918">Phosphonate transport</keyword>
<dbReference type="PROSITE" id="PS00211">
    <property type="entry name" value="ABC_TRANSPORTER_1"/>
    <property type="match status" value="1"/>
</dbReference>
<dbReference type="InterPro" id="IPR003593">
    <property type="entry name" value="AAA+_ATPase"/>
</dbReference>
<dbReference type="PROSITE" id="PS50893">
    <property type="entry name" value="ABC_TRANSPORTER_2"/>
    <property type="match status" value="1"/>
</dbReference>
<evidence type="ECO:0000256" key="1">
    <source>
        <dbReference type="ARBA" id="ARBA00022448"/>
    </source>
</evidence>
<keyword evidence="7" id="KW-0472">Membrane</keyword>
<protein>
    <submittedName>
        <fullName evidence="9">Phosphonate ABC transporter ATP-binding protein</fullName>
    </submittedName>
</protein>
<proteinExistence type="predicted"/>
<dbReference type="PANTHER" id="PTHR43166">
    <property type="entry name" value="AMINO ACID IMPORT ATP-BINDING PROTEIN"/>
    <property type="match status" value="1"/>
</dbReference>
<dbReference type="NCBIfam" id="TIGR02315">
    <property type="entry name" value="ABC_phnC"/>
    <property type="match status" value="1"/>
</dbReference>
<evidence type="ECO:0000259" key="8">
    <source>
        <dbReference type="PROSITE" id="PS50893"/>
    </source>
</evidence>
<evidence type="ECO:0000256" key="5">
    <source>
        <dbReference type="ARBA" id="ARBA00022885"/>
    </source>
</evidence>
<evidence type="ECO:0000256" key="4">
    <source>
        <dbReference type="ARBA" id="ARBA00022840"/>
    </source>
</evidence>
<dbReference type="InterPro" id="IPR050086">
    <property type="entry name" value="MetN_ABC_transporter-like"/>
</dbReference>
<evidence type="ECO:0000313" key="9">
    <source>
        <dbReference type="EMBL" id="MFD2610951.1"/>
    </source>
</evidence>
<keyword evidence="2" id="KW-1003">Cell membrane</keyword>
<dbReference type="InterPro" id="IPR012693">
    <property type="entry name" value="ABC_transpr_PhnC"/>
</dbReference>
<dbReference type="Gene3D" id="3.40.50.300">
    <property type="entry name" value="P-loop containing nucleotide triphosphate hydrolases"/>
    <property type="match status" value="1"/>
</dbReference>
<dbReference type="RefSeq" id="WP_377599149.1">
    <property type="nucleotide sequence ID" value="NZ_JBHUME010000002.1"/>
</dbReference>
<organism evidence="9 10">
    <name type="scientific">Paenibacillus gansuensis</name>
    <dbReference type="NCBI Taxonomy" id="306542"/>
    <lineage>
        <taxon>Bacteria</taxon>
        <taxon>Bacillati</taxon>
        <taxon>Bacillota</taxon>
        <taxon>Bacilli</taxon>
        <taxon>Bacillales</taxon>
        <taxon>Paenibacillaceae</taxon>
        <taxon>Paenibacillus</taxon>
    </lineage>
</organism>
<dbReference type="PANTHER" id="PTHR43166:SF6">
    <property type="entry name" value="PHOSPHONATES IMPORT ATP-BINDING PROTEIN PHNC"/>
    <property type="match status" value="1"/>
</dbReference>
<dbReference type="SMART" id="SM00382">
    <property type="entry name" value="AAA"/>
    <property type="match status" value="1"/>
</dbReference>
<keyword evidence="1" id="KW-0813">Transport</keyword>
<gene>
    <name evidence="9" type="primary">phnC</name>
    <name evidence="9" type="ORF">ACFSUF_00780</name>
</gene>
<evidence type="ECO:0000256" key="3">
    <source>
        <dbReference type="ARBA" id="ARBA00022741"/>
    </source>
</evidence>
<dbReference type="EMBL" id="JBHUME010000002">
    <property type="protein sequence ID" value="MFD2610951.1"/>
    <property type="molecule type" value="Genomic_DNA"/>
</dbReference>
<dbReference type="Proteomes" id="UP001597541">
    <property type="component" value="Unassembled WGS sequence"/>
</dbReference>
<dbReference type="CDD" id="cd03256">
    <property type="entry name" value="ABC_PhnC_transporter"/>
    <property type="match status" value="1"/>
</dbReference>
<keyword evidence="4 9" id="KW-0067">ATP-binding</keyword>
<accession>A0ABW5P7U1</accession>
<dbReference type="InterPro" id="IPR027417">
    <property type="entry name" value="P-loop_NTPase"/>
</dbReference>
<reference evidence="10" key="1">
    <citation type="journal article" date="2019" name="Int. J. Syst. Evol. Microbiol.">
        <title>The Global Catalogue of Microorganisms (GCM) 10K type strain sequencing project: providing services to taxonomists for standard genome sequencing and annotation.</title>
        <authorList>
            <consortium name="The Broad Institute Genomics Platform"/>
            <consortium name="The Broad Institute Genome Sequencing Center for Infectious Disease"/>
            <person name="Wu L."/>
            <person name="Ma J."/>
        </authorList>
    </citation>
    <scope>NUCLEOTIDE SEQUENCE [LARGE SCALE GENOMIC DNA]</scope>
    <source>
        <strain evidence="10">KCTC 3950</strain>
    </source>
</reference>